<accession>A0ACB7EXV5</accession>
<organism evidence="1 2">
    <name type="scientific">Nibea albiflora</name>
    <name type="common">Yellow drum</name>
    <name type="synonym">Corvina albiflora</name>
    <dbReference type="NCBI Taxonomy" id="240163"/>
    <lineage>
        <taxon>Eukaryota</taxon>
        <taxon>Metazoa</taxon>
        <taxon>Chordata</taxon>
        <taxon>Craniata</taxon>
        <taxon>Vertebrata</taxon>
        <taxon>Euteleostomi</taxon>
        <taxon>Actinopterygii</taxon>
        <taxon>Neopterygii</taxon>
        <taxon>Teleostei</taxon>
        <taxon>Neoteleostei</taxon>
        <taxon>Acanthomorphata</taxon>
        <taxon>Eupercaria</taxon>
        <taxon>Sciaenidae</taxon>
        <taxon>Nibea</taxon>
    </lineage>
</organism>
<dbReference type="Proteomes" id="UP000805704">
    <property type="component" value="Chromosome 20"/>
</dbReference>
<comment type="caution">
    <text evidence="1">The sequence shown here is derived from an EMBL/GenBank/DDBJ whole genome shotgun (WGS) entry which is preliminary data.</text>
</comment>
<reference evidence="1" key="1">
    <citation type="submission" date="2020-04" db="EMBL/GenBank/DDBJ databases">
        <title>A chromosome-scale assembly and high-density genetic map of the yellow drum (Nibea albiflora) genome.</title>
        <authorList>
            <person name="Xu D."/>
            <person name="Zhang W."/>
            <person name="Chen R."/>
            <person name="Tan P."/>
            <person name="Wang L."/>
            <person name="Song H."/>
            <person name="Tian L."/>
            <person name="Zhu Q."/>
            <person name="Wang B."/>
        </authorList>
    </citation>
    <scope>NUCLEOTIDE SEQUENCE</scope>
    <source>
        <strain evidence="1">ZJHYS-2018</strain>
    </source>
</reference>
<sequence>MEHSSSVTEFQQLWGGCTLLANYLYNDPKVSQLMNTRMGQYLSSHPALSLAVLLFSVMAALPVGLFLSFALVTIIMSAVGFVFFEAFLLFVGGLSLLCVLSAIALFSVVVSFIAKVLYIAVSNLLKCYYPHLTQDGKLLGKESETEEHD</sequence>
<evidence type="ECO:0000313" key="2">
    <source>
        <dbReference type="Proteomes" id="UP000805704"/>
    </source>
</evidence>
<protein>
    <submittedName>
        <fullName evidence="1">Promethin</fullName>
    </submittedName>
</protein>
<evidence type="ECO:0000313" key="1">
    <source>
        <dbReference type="EMBL" id="KAG8006977.1"/>
    </source>
</evidence>
<keyword evidence="2" id="KW-1185">Reference proteome</keyword>
<dbReference type="EMBL" id="CM024808">
    <property type="protein sequence ID" value="KAG8006977.1"/>
    <property type="molecule type" value="Genomic_DNA"/>
</dbReference>
<proteinExistence type="predicted"/>
<name>A0ACB7EXV5_NIBAL</name>
<gene>
    <name evidence="1" type="primary">TMEM159</name>
    <name evidence="1" type="ORF">GBF38_023072</name>
</gene>